<evidence type="ECO:0000259" key="1">
    <source>
        <dbReference type="Pfam" id="PF01323"/>
    </source>
</evidence>
<dbReference type="InterPro" id="IPR036249">
    <property type="entry name" value="Thioredoxin-like_sf"/>
</dbReference>
<dbReference type="Proteomes" id="UP001178275">
    <property type="component" value="Unassembled WGS sequence"/>
</dbReference>
<dbReference type="PANTHER" id="PTHR13887:SF41">
    <property type="entry name" value="THIOREDOXIN SUPERFAMILY PROTEIN"/>
    <property type="match status" value="1"/>
</dbReference>
<proteinExistence type="predicted"/>
<dbReference type="Pfam" id="PF01323">
    <property type="entry name" value="DSBA"/>
    <property type="match status" value="1"/>
</dbReference>
<dbReference type="CDD" id="cd03024">
    <property type="entry name" value="DsbA_FrnE"/>
    <property type="match status" value="1"/>
</dbReference>
<dbReference type="AlphaFoldDB" id="A0AA90SMB2"/>
<evidence type="ECO:0000313" key="2">
    <source>
        <dbReference type="EMBL" id="MDP1454181.1"/>
    </source>
</evidence>
<dbReference type="GO" id="GO:0016491">
    <property type="term" value="F:oxidoreductase activity"/>
    <property type="evidence" value="ECO:0007669"/>
    <property type="project" value="InterPro"/>
</dbReference>
<organism evidence="2 3">
    <name type="scientific">Peribacillus frigoritolerans</name>
    <dbReference type="NCBI Taxonomy" id="450367"/>
    <lineage>
        <taxon>Bacteria</taxon>
        <taxon>Bacillati</taxon>
        <taxon>Bacillota</taxon>
        <taxon>Bacilli</taxon>
        <taxon>Bacillales</taxon>
        <taxon>Bacillaceae</taxon>
        <taxon>Peribacillus</taxon>
    </lineage>
</organism>
<dbReference type="InterPro" id="IPR001853">
    <property type="entry name" value="DSBA-like_thioredoxin_dom"/>
</dbReference>
<evidence type="ECO:0000313" key="3">
    <source>
        <dbReference type="Proteomes" id="UP001178275"/>
    </source>
</evidence>
<protein>
    <submittedName>
        <fullName evidence="2">DsbA family oxidoreductase</fullName>
    </submittedName>
</protein>
<gene>
    <name evidence="2" type="ORF">Q8G36_24915</name>
</gene>
<feature type="domain" description="DSBA-like thioredoxin" evidence="1">
    <location>
        <begin position="3"/>
        <end position="204"/>
    </location>
</feature>
<accession>A0AA90SMB2</accession>
<dbReference type="EMBL" id="JAUUTW010000040">
    <property type="protein sequence ID" value="MDP1454181.1"/>
    <property type="molecule type" value="Genomic_DNA"/>
</dbReference>
<dbReference type="Gene3D" id="3.40.30.10">
    <property type="entry name" value="Glutaredoxin"/>
    <property type="match status" value="1"/>
</dbReference>
<reference evidence="2" key="1">
    <citation type="submission" date="2023-07" db="EMBL/GenBank/DDBJ databases">
        <title>Murine gut Bacillus species.</title>
        <authorList>
            <person name="Gutman E."/>
            <person name="Hashuel R."/>
            <person name="Litvak Y."/>
        </authorList>
    </citation>
    <scope>NUCLEOTIDE SEQUENCE</scope>
    <source>
        <strain evidence="2">RU293</strain>
    </source>
</reference>
<name>A0AA90SMB2_9BACI</name>
<dbReference type="PANTHER" id="PTHR13887">
    <property type="entry name" value="GLUTATHIONE S-TRANSFERASE KAPPA"/>
    <property type="match status" value="1"/>
</dbReference>
<sequence length="242" mass="26908">MKIEIWSDIACPFCYIGKQNLENALAKFPYKDQVDVEFKSFELDPNASLYDGTKYVENLASKFGGTEQAKQFITQLTQQAKNVGLTFNFDEMKPTNTFNAHRLAKWAKTQGKEAIVNEKLLSAHFTESKDVGDLDTLADIAEASGLNRDEALKVLNDKKQYAQNVKDDQYEAKRYGIKGVPYFIINQKYAVSGAQPAQAFSEALDKVWEEDNPAPKLETLSADTPDGGVCTDGSCVIPPKKS</sequence>
<dbReference type="RefSeq" id="WP_275731302.1">
    <property type="nucleotide sequence ID" value="NZ_CP126085.1"/>
</dbReference>
<dbReference type="SUPFAM" id="SSF52833">
    <property type="entry name" value="Thioredoxin-like"/>
    <property type="match status" value="1"/>
</dbReference>
<comment type="caution">
    <text evidence="2">The sequence shown here is derived from an EMBL/GenBank/DDBJ whole genome shotgun (WGS) entry which is preliminary data.</text>
</comment>